<keyword evidence="5" id="KW-1185">Reference proteome</keyword>
<feature type="coiled-coil region" evidence="1">
    <location>
        <begin position="706"/>
        <end position="785"/>
    </location>
</feature>
<comment type="caution">
    <text evidence="4">The sequence shown here is derived from an EMBL/GenBank/DDBJ whole genome shotgun (WGS) entry which is preliminary data.</text>
</comment>
<evidence type="ECO:0000256" key="1">
    <source>
        <dbReference type="SAM" id="Coils"/>
    </source>
</evidence>
<accession>A0A918DP11</accession>
<dbReference type="Pfam" id="PF13476">
    <property type="entry name" value="AAA_23"/>
    <property type="match status" value="1"/>
</dbReference>
<feature type="domain" description="Rad50/SbcC-type AAA" evidence="3">
    <location>
        <begin position="5"/>
        <end position="208"/>
    </location>
</feature>
<dbReference type="PANTHER" id="PTHR32114:SF2">
    <property type="entry name" value="ABC TRANSPORTER ABCH.3"/>
    <property type="match status" value="1"/>
</dbReference>
<dbReference type="EMBL" id="BMLT01000001">
    <property type="protein sequence ID" value="GGO75669.1"/>
    <property type="molecule type" value="Genomic_DNA"/>
</dbReference>
<reference evidence="4 5" key="1">
    <citation type="journal article" date="2014" name="Int. J. Syst. Evol. Microbiol.">
        <title>Complete genome sequence of Corynebacterium casei LMG S-19264T (=DSM 44701T), isolated from a smear-ripened cheese.</title>
        <authorList>
            <consortium name="US DOE Joint Genome Institute (JGI-PGF)"/>
            <person name="Walter F."/>
            <person name="Albersmeier A."/>
            <person name="Kalinowski J."/>
            <person name="Ruckert C."/>
        </authorList>
    </citation>
    <scope>NUCLEOTIDE SEQUENCE [LARGE SCALE GENOMIC DNA]</scope>
    <source>
        <strain evidence="4 5">CGMCC 1.7286</strain>
    </source>
</reference>
<evidence type="ECO:0000313" key="5">
    <source>
        <dbReference type="Proteomes" id="UP000599578"/>
    </source>
</evidence>
<dbReference type="SUPFAM" id="SSF52540">
    <property type="entry name" value="P-loop containing nucleoside triphosphate hydrolases"/>
    <property type="match status" value="1"/>
</dbReference>
<evidence type="ECO:0000256" key="2">
    <source>
        <dbReference type="SAM" id="MobiDB-lite"/>
    </source>
</evidence>
<dbReference type="InterPro" id="IPR027417">
    <property type="entry name" value="P-loop_NTPase"/>
</dbReference>
<dbReference type="GO" id="GO:0006302">
    <property type="term" value="P:double-strand break repair"/>
    <property type="evidence" value="ECO:0007669"/>
    <property type="project" value="InterPro"/>
</dbReference>
<protein>
    <submittedName>
        <fullName evidence="4">Nuclease SbcCD subunit C</fullName>
    </submittedName>
</protein>
<feature type="coiled-coil region" evidence="1">
    <location>
        <begin position="436"/>
        <end position="470"/>
    </location>
</feature>
<dbReference type="Gene3D" id="3.40.50.300">
    <property type="entry name" value="P-loop containing nucleotide triphosphate hydrolases"/>
    <property type="match status" value="2"/>
</dbReference>
<dbReference type="PANTHER" id="PTHR32114">
    <property type="entry name" value="ABC TRANSPORTER ABCH.3"/>
    <property type="match status" value="1"/>
</dbReference>
<feature type="coiled-coil region" evidence="1">
    <location>
        <begin position="815"/>
        <end position="856"/>
    </location>
</feature>
<dbReference type="InterPro" id="IPR038729">
    <property type="entry name" value="Rad50/SbcC_AAA"/>
</dbReference>
<dbReference type="Proteomes" id="UP000599578">
    <property type="component" value="Unassembled WGS sequence"/>
</dbReference>
<dbReference type="Pfam" id="PF13558">
    <property type="entry name" value="SbcC_Walker_B"/>
    <property type="match status" value="1"/>
</dbReference>
<dbReference type="AlphaFoldDB" id="A0A918DP11"/>
<feature type="region of interest" description="Disordered" evidence="2">
    <location>
        <begin position="614"/>
        <end position="644"/>
    </location>
</feature>
<keyword evidence="1" id="KW-0175">Coiled coil</keyword>
<evidence type="ECO:0000313" key="4">
    <source>
        <dbReference type="EMBL" id="GGO75669.1"/>
    </source>
</evidence>
<gene>
    <name evidence="4" type="primary">sbcC</name>
    <name evidence="4" type="ORF">GCM10011348_01010</name>
</gene>
<feature type="coiled-coil region" evidence="1">
    <location>
        <begin position="979"/>
        <end position="1026"/>
    </location>
</feature>
<name>A0A918DP11_9GAMM</name>
<feature type="coiled-coil region" evidence="1">
    <location>
        <begin position="884"/>
        <end position="932"/>
    </location>
</feature>
<dbReference type="GO" id="GO:0016887">
    <property type="term" value="F:ATP hydrolysis activity"/>
    <property type="evidence" value="ECO:0007669"/>
    <property type="project" value="InterPro"/>
</dbReference>
<organism evidence="4 5">
    <name type="scientific">Marinobacterium nitratireducens</name>
    <dbReference type="NCBI Taxonomy" id="518897"/>
    <lineage>
        <taxon>Bacteria</taxon>
        <taxon>Pseudomonadati</taxon>
        <taxon>Pseudomonadota</taxon>
        <taxon>Gammaproteobacteria</taxon>
        <taxon>Oceanospirillales</taxon>
        <taxon>Oceanospirillaceae</taxon>
        <taxon>Marinobacterium</taxon>
    </lineage>
</organism>
<feature type="compositionally biased region" description="Basic and acidic residues" evidence="2">
    <location>
        <begin position="614"/>
        <end position="637"/>
    </location>
</feature>
<sequence length="1233" mass="139505">MKILSLRLRNLNSLKGEWFIDFRSPEFVDNGLFAITGPTGAGKTTLLDAVCLALYHATPRLSVSAGSNELMTRHTADCLAEVEFEVRGEAYRAFWSQHRARGRPEGKLQPPQVELAHGDGRLITNRIGDKLSRVSELTGLDFARFTKSMMLAQGGFAAFLNASANERAELLEELTGTEIYGELSRRAFDRRRREEEALALLRVRLEGLQLLDEDRLLALKQERQALDEALAAAQRREQTLGEAARGLESLARARETKARRLQESAALEARREAAEPDLARLAAALPALEIQPLFRQARSDADQLAALSGSIDNETAHRLESAEQVRQLVAREATAAAELAAAGEAREQTETRLHEEVVPLDQRLLSLAERQSELGQTLNDGAQACRRLDAELERTRSRQRGAQEALARAGEYLDAHPHHAGLGEQLPLWRAELTRRARLCAEADERRRRSKELQRQREALIERGGEAERERSRSAEAVAALLQRQQELDGQWRRLLGEREPAALRDDLRRQQRRCAGLEKLRDLVGRLHQNRLQQLQQRQQENRLHTLLNERSEALEAARQRFRQCRQHLDDLERLLVQERRVVELSSYREQLQPDQACPLCGSTHHPFVQEYRLPEPDDTERRRDDKKAELDRLQRQGEQAGAELATARAQLQGVQDQLGRLDDECRRLETEAMPLLTELCESGLELAVEGAGLLPEPAVLAALLDRQTSAQVQLEAKVEQLSELEVQRQKLAAELAREQQRNRDVEHRLSMLQAQRVTLEEQLEGLQQEREKSLETLAQLEAGIAGSLAEGALPELAGQDEWLEAQAHLWQIYNGMREQSQAQQREYDRAVERLAAQQRERDHLAAELQTQQALQQRLGIEREELLRQRRELFGGDSVATIRRQLLERVQQAESAQRQAARALAAARQRLDGLDGRLEELRSRHAAQQMQAADSREGWRRALEASVFETEQAFECALIDRSERDRLQALRDELDRERSGHASLLSQAQSELEALERQPFASLDAAQVANELAQVREELDSNRQRQGALSQQLEQDARVRQSQQSLVAQIESQQRQYDTWAQLSSLIGSQKGDRFRRFAQGLTLDHLIYLANRQLGRLDGRYRLQRKDGDELELEVIDGWQADTLRDTRTLSGGESFLVSLALALALSDLVSHRTRIDSLFLDEGFGTLDADTLDVALDALDSLNASGKMIGVISHVEALKERIPVQIRVRKGNGLGYSRLDTRFRFGGGEA</sequence>
<dbReference type="RefSeq" id="WP_188857301.1">
    <property type="nucleotide sequence ID" value="NZ_BMLT01000001.1"/>
</dbReference>
<evidence type="ECO:0000259" key="3">
    <source>
        <dbReference type="Pfam" id="PF13476"/>
    </source>
</evidence>
<proteinExistence type="predicted"/>